<sequence>MISRRHALGAGGLTLLLAACQTPTPPRIVPEDGTIDILSLLRSKPEHTRFVNALVVSGATSRLGRQNGAVTLFVPTNESLNSLPAATLALLDNPPAQPTEAQRAQIQALVFGNAAWGLLRFPDIAARRNTIVTWDRARLTVTATGERTARLAREGVTLAAGRPVPEVTRGNVLASDGVFHVTNGFVAG</sequence>
<dbReference type="PROSITE" id="PS51257">
    <property type="entry name" value="PROKAR_LIPOPROTEIN"/>
    <property type="match status" value="1"/>
</dbReference>
<evidence type="ECO:0000313" key="2">
    <source>
        <dbReference type="EMBL" id="SFK66801.1"/>
    </source>
</evidence>
<keyword evidence="3" id="KW-1185">Reference proteome</keyword>
<reference evidence="2 3" key="1">
    <citation type="submission" date="2016-10" db="EMBL/GenBank/DDBJ databases">
        <authorList>
            <person name="de Groot N.N."/>
        </authorList>
    </citation>
    <scope>NUCLEOTIDE SEQUENCE [LARGE SCALE GENOMIC DNA]</scope>
    <source>
        <strain evidence="2 3">DSM 19981</strain>
    </source>
</reference>
<dbReference type="Pfam" id="PF02469">
    <property type="entry name" value="Fasciclin"/>
    <property type="match status" value="1"/>
</dbReference>
<dbReference type="InterPro" id="IPR036378">
    <property type="entry name" value="FAS1_dom_sf"/>
</dbReference>
<dbReference type="RefSeq" id="WP_175533954.1">
    <property type="nucleotide sequence ID" value="NZ_FOSQ01000005.1"/>
</dbReference>
<dbReference type="STRING" id="1123062.SAMN02745775_105207"/>
<evidence type="ECO:0000259" key="1">
    <source>
        <dbReference type="PROSITE" id="PS50213"/>
    </source>
</evidence>
<protein>
    <submittedName>
        <fullName evidence="2">Fasciclin domain-containing protein</fullName>
    </submittedName>
</protein>
<dbReference type="SUPFAM" id="SSF82153">
    <property type="entry name" value="FAS1 domain"/>
    <property type="match status" value="1"/>
</dbReference>
<dbReference type="Proteomes" id="UP000199473">
    <property type="component" value="Unassembled WGS sequence"/>
</dbReference>
<accession>A0A1I4BFL1</accession>
<name>A0A1I4BFL1_9PROT</name>
<evidence type="ECO:0000313" key="3">
    <source>
        <dbReference type="Proteomes" id="UP000199473"/>
    </source>
</evidence>
<dbReference type="InterPro" id="IPR000782">
    <property type="entry name" value="FAS1_domain"/>
</dbReference>
<organism evidence="2 3">
    <name type="scientific">Falsiroseomonas stagni DSM 19981</name>
    <dbReference type="NCBI Taxonomy" id="1123062"/>
    <lineage>
        <taxon>Bacteria</taxon>
        <taxon>Pseudomonadati</taxon>
        <taxon>Pseudomonadota</taxon>
        <taxon>Alphaproteobacteria</taxon>
        <taxon>Acetobacterales</taxon>
        <taxon>Roseomonadaceae</taxon>
        <taxon>Falsiroseomonas</taxon>
    </lineage>
</organism>
<dbReference type="EMBL" id="FOSQ01000005">
    <property type="protein sequence ID" value="SFK66801.1"/>
    <property type="molecule type" value="Genomic_DNA"/>
</dbReference>
<dbReference type="AlphaFoldDB" id="A0A1I4BFL1"/>
<dbReference type="PROSITE" id="PS50213">
    <property type="entry name" value="FAS1"/>
    <property type="match status" value="1"/>
</dbReference>
<feature type="domain" description="FAS1" evidence="1">
    <location>
        <begin position="34"/>
        <end position="186"/>
    </location>
</feature>
<dbReference type="Gene3D" id="2.30.180.10">
    <property type="entry name" value="FAS1 domain"/>
    <property type="match status" value="1"/>
</dbReference>
<proteinExistence type="predicted"/>
<gene>
    <name evidence="2" type="ORF">SAMN02745775_105207</name>
</gene>